<feature type="compositionally biased region" description="Polar residues" evidence="1">
    <location>
        <begin position="154"/>
        <end position="173"/>
    </location>
</feature>
<proteinExistence type="predicted"/>
<evidence type="ECO:0000313" key="2">
    <source>
        <dbReference type="EMBL" id="KAF1920371.1"/>
    </source>
</evidence>
<dbReference type="Proteomes" id="UP000800096">
    <property type="component" value="Unassembled WGS sequence"/>
</dbReference>
<dbReference type="OrthoDB" id="3731753at2759"/>
<name>A0A6A5QX61_AMPQU</name>
<feature type="region of interest" description="Disordered" evidence="1">
    <location>
        <begin position="110"/>
        <end position="173"/>
    </location>
</feature>
<evidence type="ECO:0000256" key="1">
    <source>
        <dbReference type="SAM" id="MobiDB-lite"/>
    </source>
</evidence>
<keyword evidence="3" id="KW-1185">Reference proteome</keyword>
<accession>A0A6A5QX61</accession>
<protein>
    <submittedName>
        <fullName evidence="2">Uncharacterized protein</fullName>
    </submittedName>
</protein>
<dbReference type="AlphaFoldDB" id="A0A6A5QX61"/>
<sequence>MSPNSSVFVDSEYETEAGARPRARPNERYDFLKEQGRLNELEQDRQMVRYRDRNYFGATQQRLHAGTDRLAVPVYEERRRPRAHSDTRSRNGVDELSRGFRTLEVRPSAELVSRRNESKDRVEVSEVLRGSNQSRDPVEKPKIKIPPLIVQEHPQVSNPGKVSSASPRSPNGQPQLQLKYLVLQNKLADVSLSCIRYLDVEASNPRDLTFEKISEQVKGFAFDLHVWSHLTNIQSMARSNVPEDSKAVADAASRKMDRLNQTTKELHDACLDAKPGDLKVEELGKVADEDNMFDNVDDER</sequence>
<feature type="compositionally biased region" description="Basic and acidic residues" evidence="1">
    <location>
        <begin position="112"/>
        <end position="126"/>
    </location>
</feature>
<organism evidence="2 3">
    <name type="scientific">Ampelomyces quisqualis</name>
    <name type="common">Powdery mildew agent</name>
    <dbReference type="NCBI Taxonomy" id="50730"/>
    <lineage>
        <taxon>Eukaryota</taxon>
        <taxon>Fungi</taxon>
        <taxon>Dikarya</taxon>
        <taxon>Ascomycota</taxon>
        <taxon>Pezizomycotina</taxon>
        <taxon>Dothideomycetes</taxon>
        <taxon>Pleosporomycetidae</taxon>
        <taxon>Pleosporales</taxon>
        <taxon>Pleosporineae</taxon>
        <taxon>Phaeosphaeriaceae</taxon>
        <taxon>Ampelomyces</taxon>
    </lineage>
</organism>
<feature type="region of interest" description="Disordered" evidence="1">
    <location>
        <begin position="76"/>
        <end position="95"/>
    </location>
</feature>
<reference evidence="2" key="1">
    <citation type="journal article" date="2020" name="Stud. Mycol.">
        <title>101 Dothideomycetes genomes: a test case for predicting lifestyles and emergence of pathogens.</title>
        <authorList>
            <person name="Haridas S."/>
            <person name="Albert R."/>
            <person name="Binder M."/>
            <person name="Bloem J."/>
            <person name="Labutti K."/>
            <person name="Salamov A."/>
            <person name="Andreopoulos B."/>
            <person name="Baker S."/>
            <person name="Barry K."/>
            <person name="Bills G."/>
            <person name="Bluhm B."/>
            <person name="Cannon C."/>
            <person name="Castanera R."/>
            <person name="Culley D."/>
            <person name="Daum C."/>
            <person name="Ezra D."/>
            <person name="Gonzalez J."/>
            <person name="Henrissat B."/>
            <person name="Kuo A."/>
            <person name="Liang C."/>
            <person name="Lipzen A."/>
            <person name="Lutzoni F."/>
            <person name="Magnuson J."/>
            <person name="Mondo S."/>
            <person name="Nolan M."/>
            <person name="Ohm R."/>
            <person name="Pangilinan J."/>
            <person name="Park H.-J."/>
            <person name="Ramirez L."/>
            <person name="Alfaro M."/>
            <person name="Sun H."/>
            <person name="Tritt A."/>
            <person name="Yoshinaga Y."/>
            <person name="Zwiers L.-H."/>
            <person name="Turgeon B."/>
            <person name="Goodwin S."/>
            <person name="Spatafora J."/>
            <person name="Crous P."/>
            <person name="Grigoriev I."/>
        </authorList>
    </citation>
    <scope>NUCLEOTIDE SEQUENCE</scope>
    <source>
        <strain evidence="2">HMLAC05119</strain>
    </source>
</reference>
<feature type="region of interest" description="Disordered" evidence="1">
    <location>
        <begin position="1"/>
        <end position="26"/>
    </location>
</feature>
<evidence type="ECO:0000313" key="3">
    <source>
        <dbReference type="Proteomes" id="UP000800096"/>
    </source>
</evidence>
<dbReference type="EMBL" id="ML979132">
    <property type="protein sequence ID" value="KAF1920371.1"/>
    <property type="molecule type" value="Genomic_DNA"/>
</dbReference>
<gene>
    <name evidence="2" type="ORF">BDU57DRAFT_508654</name>
</gene>